<dbReference type="InterPro" id="IPR015342">
    <property type="entry name" value="PEX1-N_C-lobe"/>
</dbReference>
<feature type="domain" description="AAA+ ATPase" evidence="17">
    <location>
        <begin position="860"/>
        <end position="996"/>
    </location>
</feature>
<dbReference type="FunFam" id="1.10.8.60:FF:000105">
    <property type="entry name" value="PeRoXisome assembly factor"/>
    <property type="match status" value="1"/>
</dbReference>
<evidence type="ECO:0000256" key="7">
    <source>
        <dbReference type="ARBA" id="ARBA00022801"/>
    </source>
</evidence>
<evidence type="ECO:0000256" key="5">
    <source>
        <dbReference type="ARBA" id="ARBA00022737"/>
    </source>
</evidence>
<dbReference type="GO" id="GO:0005524">
    <property type="term" value="F:ATP binding"/>
    <property type="evidence" value="ECO:0007669"/>
    <property type="project" value="UniProtKB-KW"/>
</dbReference>
<dbReference type="Pfam" id="PF09262">
    <property type="entry name" value="PEX-1N"/>
    <property type="match status" value="1"/>
</dbReference>
<feature type="compositionally biased region" description="Polar residues" evidence="16">
    <location>
        <begin position="176"/>
        <end position="186"/>
    </location>
</feature>
<feature type="compositionally biased region" description="Basic and acidic residues" evidence="16">
    <location>
        <begin position="207"/>
        <end position="223"/>
    </location>
</feature>
<feature type="domain" description="AAA+ ATPase" evidence="17">
    <location>
        <begin position="583"/>
        <end position="725"/>
    </location>
</feature>
<evidence type="ECO:0000256" key="12">
    <source>
        <dbReference type="ARBA" id="ARBA00032509"/>
    </source>
</evidence>
<dbReference type="InterPro" id="IPR029067">
    <property type="entry name" value="CDC48_domain_2-like_sf"/>
</dbReference>
<evidence type="ECO:0000256" key="3">
    <source>
        <dbReference type="ARBA" id="ARBA00022448"/>
    </source>
</evidence>
<keyword evidence="8" id="KW-0067">ATP-binding</keyword>
<proteinExistence type="inferred from homology"/>
<dbReference type="CDD" id="cd00009">
    <property type="entry name" value="AAA"/>
    <property type="match status" value="1"/>
</dbReference>
<feature type="compositionally biased region" description="Basic and acidic residues" evidence="16">
    <location>
        <begin position="534"/>
        <end position="546"/>
    </location>
</feature>
<dbReference type="InterPro" id="IPR050168">
    <property type="entry name" value="AAA_ATPase_domain"/>
</dbReference>
<evidence type="ECO:0000313" key="18">
    <source>
        <dbReference type="EMBL" id="SSX21872.1"/>
    </source>
</evidence>
<dbReference type="Gene3D" id="3.10.330.10">
    <property type="match status" value="1"/>
</dbReference>
<evidence type="ECO:0000256" key="16">
    <source>
        <dbReference type="SAM" id="MobiDB-lite"/>
    </source>
</evidence>
<dbReference type="GO" id="GO:0005778">
    <property type="term" value="C:peroxisomal membrane"/>
    <property type="evidence" value="ECO:0007669"/>
    <property type="project" value="UniProtKB-SubCell"/>
</dbReference>
<dbReference type="PANTHER" id="PTHR23077:SF12">
    <property type="entry name" value="PEROXISOMAL ATPASE PEX1"/>
    <property type="match status" value="1"/>
</dbReference>
<keyword evidence="3" id="KW-0813">Transport</keyword>
<evidence type="ECO:0000256" key="11">
    <source>
        <dbReference type="ARBA" id="ARBA00023140"/>
    </source>
</evidence>
<keyword evidence="7" id="KW-0378">Hydrolase</keyword>
<evidence type="ECO:0000256" key="6">
    <source>
        <dbReference type="ARBA" id="ARBA00022741"/>
    </source>
</evidence>
<feature type="region of interest" description="Disordered" evidence="16">
    <location>
        <begin position="173"/>
        <end position="223"/>
    </location>
</feature>
<evidence type="ECO:0000256" key="9">
    <source>
        <dbReference type="ARBA" id="ARBA00022927"/>
    </source>
</evidence>
<dbReference type="GO" id="GO:0005829">
    <property type="term" value="C:cytosol"/>
    <property type="evidence" value="ECO:0007669"/>
    <property type="project" value="UniProtKB-SubCell"/>
</dbReference>
<reference evidence="18" key="1">
    <citation type="submission" date="2018-07" db="EMBL/GenBank/DDBJ databases">
        <authorList>
            <person name="Quirk P.G."/>
            <person name="Krulwich T.A."/>
        </authorList>
    </citation>
    <scope>NUCLEOTIDE SEQUENCE</scope>
</reference>
<protein>
    <recommendedName>
        <fullName evidence="13">Peroxisomal ATPase PEX1</fullName>
    </recommendedName>
    <alternativeName>
        <fullName evidence="12">Peroxin-1</fullName>
    </alternativeName>
</protein>
<sequence length="1115" mass="126658">MFKRALNVKYSPIKNNFVLLPDVYLRLVNSSPNSALVLNAKSKSTVVSWLPYGGAVEPHEIGMNALMSEVLGLKEGETVTCSVVTDVRSITTLHVSPVAKKDLEILMMSPTRIQNELLEQIRIVNRGQVFMSWISRSISVRLQVDNMSPSLSYGRLENNSELHISTSVAGVPIVTEPSSPTLTNGHSNKKPAEESSSSPSYRKRVTERKPSTKESIFDRVERHLDPGKEERELDARIANVIKRDNKPALPKRNSFIATDYDSTPPDSPCYIATGQAIANDYNDRIDGIINGLRRSVTMADMKFKEFENDYRNGSSSASRESSIVSPADSWTDIKRTMKKERAHETEFRIIAGKWEDEAPISDVYVTKENLPSDFDTTQVYNLRTTGDKEYFVNVKVINDKEFPRNRYPTLEMNENLMKILELKPFERVILKSKPILLNCLDKLELIPSKKLDESTRDPRRRLETTFKNHIIDNTKLYPLLLNQDQVVRCKDQILTVKLWPMSLKCATIDSKLLKESKIDVMSDFKSVSHITNPEPEKKEKDEEGNVKTKGHHVTIPKFKEIEDECVDRLRDSLCLIDSQNVPVSNNLLIVGLSNSGKTTLVNGILKKLQEKPYYTYVHRFSCIKNKGRKPETIQKDLRVALNQCLLHHPSILVMDTLDYITQAEDEQQSHDTDYYNKVSDLIRNVISEYTSHGVISVIATANNLEQLNKRIFPRKGFHLFHKIISMPGLEKPDRETFIKESCLNSKIRDRKLINWDKYANMTDGYKIGDLAFFIERSIYYAFKKNPKEPTLMDENLKDALKVTNEIFLQGIESHSQSELEEADIPGDQIPGLEKAIEVFEEVIKWPIELPGIFDKAPIKLPKGILLYGPPGVGKTFFVKQIAKTWSLRMISVKGPELLAKFIGQSEENVRNLFQKARAARPCVLFFDEFDSLAPRRGHDSTGVTDRVVNQFLTQLDGVEELQGVIVVAATSRPELLDPAIIRPGRIDRHIEISLPNKASRVKILKALSSTLHIEKNVDFKEYAEKMDRFTGADIMSFLTTANMDAVQEFLDSHNSDEASQEFVTITKKHLKTALSKTKPSIKPADLERYKHTYAQFINKSEPTPLNFVGQKATLA</sequence>
<keyword evidence="9" id="KW-0653">Protein transport</keyword>
<dbReference type="SUPFAM" id="SSF54585">
    <property type="entry name" value="Cdc48 domain 2-like"/>
    <property type="match status" value="1"/>
</dbReference>
<keyword evidence="6" id="KW-0547">Nucleotide-binding</keyword>
<comment type="subunit">
    <text evidence="15">Interacts with PEX6; forming the PEX1-PEX6 AAA ATPase complex, which is composed of a heterohexamer formed by a trimer of PEX1-PEX6 dimers.</text>
</comment>
<dbReference type="EMBL" id="UFQT01000218">
    <property type="protein sequence ID" value="SSX21872.1"/>
    <property type="molecule type" value="Genomic_DNA"/>
</dbReference>
<dbReference type="Gene3D" id="1.10.8.60">
    <property type="match status" value="1"/>
</dbReference>
<keyword evidence="11" id="KW-0576">Peroxisome</keyword>
<comment type="similarity">
    <text evidence="2">Belongs to the AAA ATPase family.</text>
</comment>
<dbReference type="SUPFAM" id="SSF50692">
    <property type="entry name" value="ADC-like"/>
    <property type="match status" value="1"/>
</dbReference>
<dbReference type="Pfam" id="PF00004">
    <property type="entry name" value="AAA"/>
    <property type="match status" value="2"/>
</dbReference>
<dbReference type="PROSITE" id="PS00674">
    <property type="entry name" value="AAA"/>
    <property type="match status" value="1"/>
</dbReference>
<dbReference type="AlphaFoldDB" id="A0A336LUZ7"/>
<keyword evidence="5" id="KW-0677">Repeat</keyword>
<dbReference type="Gene3D" id="3.40.50.300">
    <property type="entry name" value="P-loop containing nucleotide triphosphate hydrolases"/>
    <property type="match status" value="2"/>
</dbReference>
<evidence type="ECO:0000256" key="4">
    <source>
        <dbReference type="ARBA" id="ARBA00022490"/>
    </source>
</evidence>
<evidence type="ECO:0000256" key="2">
    <source>
        <dbReference type="ARBA" id="ARBA00006914"/>
    </source>
</evidence>
<dbReference type="OMA" id="GCLCLTH"/>
<dbReference type="InterPro" id="IPR003593">
    <property type="entry name" value="AAA+_ATPase"/>
</dbReference>
<dbReference type="InterPro" id="IPR003960">
    <property type="entry name" value="ATPase_AAA_CS"/>
</dbReference>
<evidence type="ECO:0000256" key="15">
    <source>
        <dbReference type="ARBA" id="ARBA00064205"/>
    </source>
</evidence>
<dbReference type="PANTHER" id="PTHR23077">
    <property type="entry name" value="AAA-FAMILY ATPASE"/>
    <property type="match status" value="1"/>
</dbReference>
<dbReference type="SMART" id="SM00382">
    <property type="entry name" value="AAA"/>
    <property type="match status" value="2"/>
</dbReference>
<keyword evidence="4" id="KW-0963">Cytoplasm</keyword>
<dbReference type="FunFam" id="3.40.50.300:FF:000149">
    <property type="entry name" value="Nuclear valosin-containing protein-like"/>
    <property type="match status" value="1"/>
</dbReference>
<evidence type="ECO:0000256" key="8">
    <source>
        <dbReference type="ARBA" id="ARBA00022840"/>
    </source>
</evidence>
<evidence type="ECO:0000256" key="13">
    <source>
        <dbReference type="ARBA" id="ARBA00034532"/>
    </source>
</evidence>
<organism evidence="18">
    <name type="scientific">Culicoides sonorensis</name>
    <name type="common">Biting midge</name>
    <dbReference type="NCBI Taxonomy" id="179676"/>
    <lineage>
        <taxon>Eukaryota</taxon>
        <taxon>Metazoa</taxon>
        <taxon>Ecdysozoa</taxon>
        <taxon>Arthropoda</taxon>
        <taxon>Hexapoda</taxon>
        <taxon>Insecta</taxon>
        <taxon>Pterygota</taxon>
        <taxon>Neoptera</taxon>
        <taxon>Endopterygota</taxon>
        <taxon>Diptera</taxon>
        <taxon>Nematocera</taxon>
        <taxon>Chironomoidea</taxon>
        <taxon>Ceratopogonidae</taxon>
        <taxon>Ceratopogoninae</taxon>
        <taxon>Culicoides</taxon>
        <taxon>Monoculicoides</taxon>
    </lineage>
</organism>
<dbReference type="InterPro" id="IPR027417">
    <property type="entry name" value="P-loop_NTPase"/>
</dbReference>
<evidence type="ECO:0000259" key="17">
    <source>
        <dbReference type="SMART" id="SM00382"/>
    </source>
</evidence>
<evidence type="ECO:0000256" key="1">
    <source>
        <dbReference type="ARBA" id="ARBA00004514"/>
    </source>
</evidence>
<feature type="region of interest" description="Disordered" evidence="16">
    <location>
        <begin position="529"/>
        <end position="549"/>
    </location>
</feature>
<dbReference type="InterPro" id="IPR009010">
    <property type="entry name" value="Asp_de-COase-like_dom_sf"/>
</dbReference>
<dbReference type="GO" id="GO:0016558">
    <property type="term" value="P:protein import into peroxisome matrix"/>
    <property type="evidence" value="ECO:0007669"/>
    <property type="project" value="TreeGrafter"/>
</dbReference>
<name>A0A336LUZ7_CULSO</name>
<evidence type="ECO:0000256" key="10">
    <source>
        <dbReference type="ARBA" id="ARBA00023136"/>
    </source>
</evidence>
<dbReference type="SUPFAM" id="SSF52540">
    <property type="entry name" value="P-loop containing nucleoside triphosphate hydrolases"/>
    <property type="match status" value="2"/>
</dbReference>
<keyword evidence="10" id="KW-0472">Membrane</keyword>
<accession>A0A336LUZ7</accession>
<dbReference type="VEuPathDB" id="VectorBase:CSON005570"/>
<gene>
    <name evidence="18" type="primary">CSON005570</name>
</gene>
<evidence type="ECO:0000256" key="14">
    <source>
        <dbReference type="ARBA" id="ARBA00046271"/>
    </source>
</evidence>
<dbReference type="InterPro" id="IPR003959">
    <property type="entry name" value="ATPase_AAA_core"/>
</dbReference>
<dbReference type="GO" id="GO:0016887">
    <property type="term" value="F:ATP hydrolysis activity"/>
    <property type="evidence" value="ECO:0007669"/>
    <property type="project" value="InterPro"/>
</dbReference>
<comment type="subcellular location">
    <subcellularLocation>
        <location evidence="1">Cytoplasm</location>
        <location evidence="1">Cytosol</location>
    </subcellularLocation>
    <subcellularLocation>
        <location evidence="14">Peroxisome membrane</location>
    </subcellularLocation>
</comment>